<dbReference type="EMBL" id="RFLV01000001">
    <property type="protein sequence ID" value="TIH10397.1"/>
    <property type="molecule type" value="Genomic_DNA"/>
</dbReference>
<dbReference type="CDD" id="cd12797">
    <property type="entry name" value="M23_peptidase"/>
    <property type="match status" value="1"/>
</dbReference>
<comment type="caution">
    <text evidence="1">The sequence shown here is derived from an EMBL/GenBank/DDBJ whole genome shotgun (WGS) entry which is preliminary data.</text>
</comment>
<dbReference type="Gene3D" id="1.10.530.10">
    <property type="match status" value="1"/>
</dbReference>
<dbReference type="AlphaFoldDB" id="A0A4T2A1D0"/>
<dbReference type="Gene3D" id="2.70.70.10">
    <property type="entry name" value="Glucose Permease (Domain IIA)"/>
    <property type="match status" value="1"/>
</dbReference>
<dbReference type="SUPFAM" id="SSF53955">
    <property type="entry name" value="Lysozyme-like"/>
    <property type="match status" value="2"/>
</dbReference>
<protein>
    <recommendedName>
        <fullName evidence="3">Hydroxyethylthiazole kinase</fullName>
    </recommendedName>
</protein>
<gene>
    <name evidence="1" type="ORF">D8779_06845</name>
</gene>
<evidence type="ECO:0008006" key="3">
    <source>
        <dbReference type="Google" id="ProtNLM"/>
    </source>
</evidence>
<accession>A0A4T2A1D0</accession>
<sequence length="789" mass="89254">MLISPPFIPRTIAGENDDAFINRAMLGGSPGDGAFPLSFDLNWHGGMHLTAPREGTFSLPVRAIADATLVYFRQPTEEASAPADHGLRYRDQWTDNGCIVLKHETEIGEGALSTVVFYSVYMHLSKITLTNPTKGQAVYRKDAIGEAGRIYGQSERIHFEIIADQSQIAHLVGRTEKTLNHQAGNGRTDSCWGDMYFFVPPEVLIYEAPPANRRQAENSAPVIYRCPALPAGAAPVQDSSSAENGRETEPTPLVQGYEWAVANQLQEGIFVRMRYERGQCTLTSFLMGGEEIGGHQEETDYEYNLYRTATNLYPQRPSAGYELLRFGRVLGPDTLQPADAAHWRQIAVPSQAGAAARTGWVNLNAATVAKFSDADFPHWQGWQLIDDDTDSDSHCQSPFIRSLLRLDDGKVVSDQVDAVSIALSPSYASLAEEEKLKLSERYERERTQNEAALRDPAAQKQLKRFICKFPSEWTKNDFDTRYGWLKKVAPGGSLSEESYNRLRKHHQELAFWEDAALEGIEARHWHFPPRELISLFRKCGWLSSNEFRRVYPNATTEKVQLFLPYINKTTSKYLIVDQLRRAHFFGQAGVETNQLRWMSELYNGDPYTYFRRYEKAKNFAGWLGNIKWNDGGNFRGRGMKQLTGRDNYAKYWVYRGWIANGSFTDGWWRNPRWWGITGDTVPAAQYNTLPTQNAVALAQLEADMRPPQINNPDRVNTDPPISVDTAGWFWAKNRLISIADTNNVAEMTRRIRGDGANVGVNTPWPEAANFPQRQELTEEILEYLGDTYA</sequence>
<dbReference type="InterPro" id="IPR023346">
    <property type="entry name" value="Lysozyme-like_dom_sf"/>
</dbReference>
<proteinExistence type="predicted"/>
<dbReference type="OrthoDB" id="1491023at2"/>
<dbReference type="Proteomes" id="UP000307541">
    <property type="component" value="Unassembled WGS sequence"/>
</dbReference>
<dbReference type="InterPro" id="IPR011055">
    <property type="entry name" value="Dup_hybrid_motif"/>
</dbReference>
<organism evidence="1 2">
    <name type="scientific">Pseudomonas leptonychotis</name>
    <dbReference type="NCBI Taxonomy" id="2448482"/>
    <lineage>
        <taxon>Bacteria</taxon>
        <taxon>Pseudomonadati</taxon>
        <taxon>Pseudomonadota</taxon>
        <taxon>Gammaproteobacteria</taxon>
        <taxon>Pseudomonadales</taxon>
        <taxon>Pseudomonadaceae</taxon>
        <taxon>Pseudomonas</taxon>
    </lineage>
</organism>
<evidence type="ECO:0000313" key="2">
    <source>
        <dbReference type="Proteomes" id="UP000307541"/>
    </source>
</evidence>
<dbReference type="RefSeq" id="WP_136663678.1">
    <property type="nucleotide sequence ID" value="NZ_RFLV01000001.1"/>
</dbReference>
<name>A0A4T2A1D0_9PSED</name>
<keyword evidence="2" id="KW-1185">Reference proteome</keyword>
<evidence type="ECO:0000313" key="1">
    <source>
        <dbReference type="EMBL" id="TIH10397.1"/>
    </source>
</evidence>
<reference evidence="1 2" key="1">
    <citation type="submission" date="2018-10" db="EMBL/GenBank/DDBJ databases">
        <title>Pseudomonas leptonychotis sp. nov., isolated from Weddell seals in Antarctica.</title>
        <authorList>
            <person name="Novakova D."/>
            <person name="Svec P."/>
            <person name="Kralova S."/>
            <person name="Kristofova L."/>
            <person name="Zeman M."/>
            <person name="Pantucek R."/>
            <person name="Maslanova I."/>
            <person name="Sedlacek I."/>
        </authorList>
    </citation>
    <scope>NUCLEOTIDE SEQUENCE [LARGE SCALE GENOMIC DNA]</scope>
    <source>
        <strain evidence="1 2">CCM 8849</strain>
    </source>
</reference>